<evidence type="ECO:0000256" key="1">
    <source>
        <dbReference type="SAM" id="MobiDB-lite"/>
    </source>
</evidence>
<evidence type="ECO:0000313" key="2">
    <source>
        <dbReference type="EMBL" id="KDQ09638.1"/>
    </source>
</evidence>
<feature type="compositionally biased region" description="Gly residues" evidence="1">
    <location>
        <begin position="24"/>
        <end position="35"/>
    </location>
</feature>
<accession>A0A067M1J7</accession>
<keyword evidence="3" id="KW-1185">Reference proteome</keyword>
<gene>
    <name evidence="2" type="ORF">BOTBODRAFT_178857</name>
</gene>
<dbReference type="Proteomes" id="UP000027195">
    <property type="component" value="Unassembled WGS sequence"/>
</dbReference>
<reference evidence="3" key="1">
    <citation type="journal article" date="2014" name="Proc. Natl. Acad. Sci. U.S.A.">
        <title>Extensive sampling of basidiomycete genomes demonstrates inadequacy of the white-rot/brown-rot paradigm for wood decay fungi.</title>
        <authorList>
            <person name="Riley R."/>
            <person name="Salamov A.A."/>
            <person name="Brown D.W."/>
            <person name="Nagy L.G."/>
            <person name="Floudas D."/>
            <person name="Held B.W."/>
            <person name="Levasseur A."/>
            <person name="Lombard V."/>
            <person name="Morin E."/>
            <person name="Otillar R."/>
            <person name="Lindquist E.A."/>
            <person name="Sun H."/>
            <person name="LaButti K.M."/>
            <person name="Schmutz J."/>
            <person name="Jabbour D."/>
            <person name="Luo H."/>
            <person name="Baker S.E."/>
            <person name="Pisabarro A.G."/>
            <person name="Walton J.D."/>
            <person name="Blanchette R.A."/>
            <person name="Henrissat B."/>
            <person name="Martin F."/>
            <person name="Cullen D."/>
            <person name="Hibbett D.S."/>
            <person name="Grigoriev I.V."/>
        </authorList>
    </citation>
    <scope>NUCLEOTIDE SEQUENCE [LARGE SCALE GENOMIC DNA]</scope>
    <source>
        <strain evidence="3">FD-172 SS1</strain>
    </source>
</reference>
<sequence>MNDFYDNNTTAADGAGYPQQTTGAGAGGMGGSMGVGAGNGDALDKAVAYGENRAGHPMSGSTTEKISDGIRKGFAKLTGKDIPIADKEMR</sequence>
<evidence type="ECO:0000313" key="3">
    <source>
        <dbReference type="Proteomes" id="UP000027195"/>
    </source>
</evidence>
<proteinExistence type="predicted"/>
<organism evidence="2 3">
    <name type="scientific">Botryobasidium botryosum (strain FD-172 SS1)</name>
    <dbReference type="NCBI Taxonomy" id="930990"/>
    <lineage>
        <taxon>Eukaryota</taxon>
        <taxon>Fungi</taxon>
        <taxon>Dikarya</taxon>
        <taxon>Basidiomycota</taxon>
        <taxon>Agaricomycotina</taxon>
        <taxon>Agaricomycetes</taxon>
        <taxon>Cantharellales</taxon>
        <taxon>Botryobasidiaceae</taxon>
        <taxon>Botryobasidium</taxon>
    </lineage>
</organism>
<dbReference type="PANTHER" id="PTHR40462:SF1">
    <property type="entry name" value="EXPRESSED PROTEIN"/>
    <property type="match status" value="1"/>
</dbReference>
<name>A0A067M1J7_BOTB1</name>
<dbReference type="HOGENOM" id="CLU_2440564_0_0_1"/>
<dbReference type="OrthoDB" id="3050608at2759"/>
<dbReference type="InParanoid" id="A0A067M1J7"/>
<dbReference type="AlphaFoldDB" id="A0A067M1J7"/>
<feature type="compositionally biased region" description="Polar residues" evidence="1">
    <location>
        <begin position="1"/>
        <end position="11"/>
    </location>
</feature>
<dbReference type="PANTHER" id="PTHR40462">
    <property type="entry name" value="CHROMOSOME 1, WHOLE GENOME SHOTGUN SEQUENCE"/>
    <property type="match status" value="1"/>
</dbReference>
<feature type="region of interest" description="Disordered" evidence="1">
    <location>
        <begin position="1"/>
        <end position="35"/>
    </location>
</feature>
<protein>
    <submittedName>
        <fullName evidence="2">Uncharacterized protein</fullName>
    </submittedName>
</protein>
<dbReference type="EMBL" id="KL198076">
    <property type="protein sequence ID" value="KDQ09638.1"/>
    <property type="molecule type" value="Genomic_DNA"/>
</dbReference>
<feature type="compositionally biased region" description="Low complexity" evidence="1">
    <location>
        <begin position="14"/>
        <end position="23"/>
    </location>
</feature>